<keyword evidence="3" id="KW-1185">Reference proteome</keyword>
<evidence type="ECO:0000256" key="1">
    <source>
        <dbReference type="SAM" id="Phobius"/>
    </source>
</evidence>
<gene>
    <name evidence="2" type="ORF">DEM27_17465</name>
</gene>
<dbReference type="EMBL" id="QFBC01000007">
    <property type="protein sequence ID" value="PWE55223.1"/>
    <property type="molecule type" value="Genomic_DNA"/>
</dbReference>
<keyword evidence="1" id="KW-0812">Transmembrane</keyword>
<feature type="transmembrane region" description="Helical" evidence="1">
    <location>
        <begin position="45"/>
        <end position="63"/>
    </location>
</feature>
<evidence type="ECO:0000313" key="3">
    <source>
        <dbReference type="Proteomes" id="UP000245252"/>
    </source>
</evidence>
<dbReference type="Proteomes" id="UP000245252">
    <property type="component" value="Unassembled WGS sequence"/>
</dbReference>
<reference evidence="2 3" key="1">
    <citation type="submission" date="2018-05" db="EMBL/GenBank/DDBJ databases">
        <title>The draft genome of strain NS-104.</title>
        <authorList>
            <person name="Hang P."/>
            <person name="Jiang J."/>
        </authorList>
    </citation>
    <scope>NUCLEOTIDE SEQUENCE [LARGE SCALE GENOMIC DNA]</scope>
    <source>
        <strain evidence="2 3">NS-104</strain>
    </source>
</reference>
<name>A0A2U2DPJ8_9HYPH</name>
<dbReference type="RefSeq" id="WP_109459521.1">
    <property type="nucleotide sequence ID" value="NZ_QFBC01000007.1"/>
</dbReference>
<protein>
    <submittedName>
        <fullName evidence="2">Uncharacterized protein</fullName>
    </submittedName>
</protein>
<keyword evidence="1" id="KW-0472">Membrane</keyword>
<evidence type="ECO:0000313" key="2">
    <source>
        <dbReference type="EMBL" id="PWE55223.1"/>
    </source>
</evidence>
<proteinExistence type="predicted"/>
<accession>A0A2U2DPJ8</accession>
<keyword evidence="1" id="KW-1133">Transmembrane helix</keyword>
<organism evidence="2 3">
    <name type="scientific">Metarhizobium album</name>
    <dbReference type="NCBI Taxonomy" id="2182425"/>
    <lineage>
        <taxon>Bacteria</taxon>
        <taxon>Pseudomonadati</taxon>
        <taxon>Pseudomonadota</taxon>
        <taxon>Alphaproteobacteria</taxon>
        <taxon>Hyphomicrobiales</taxon>
        <taxon>Rhizobiaceae</taxon>
        <taxon>Metarhizobium</taxon>
    </lineage>
</organism>
<dbReference type="AlphaFoldDB" id="A0A2U2DPJ8"/>
<comment type="caution">
    <text evidence="2">The sequence shown here is derived from an EMBL/GenBank/DDBJ whole genome shotgun (WGS) entry which is preliminary data.</text>
</comment>
<sequence>MPVGDCGQTVSVETATDCCRCGTEVRVAHSSRQETHIGEIQMKGILLWLVGIPIPIIILLYFFNYL</sequence>